<dbReference type="FunFam" id="3.40.33.10:FF:000006">
    <property type="entry name" value="Putative pathogenesis-related protein 1"/>
    <property type="match status" value="1"/>
</dbReference>
<dbReference type="InterPro" id="IPR035940">
    <property type="entry name" value="CAP_sf"/>
</dbReference>
<organism evidence="9 10">
    <name type="scientific">Oldenlandia corymbosa var. corymbosa</name>
    <dbReference type="NCBI Taxonomy" id="529605"/>
    <lineage>
        <taxon>Eukaryota</taxon>
        <taxon>Viridiplantae</taxon>
        <taxon>Streptophyta</taxon>
        <taxon>Embryophyta</taxon>
        <taxon>Tracheophyta</taxon>
        <taxon>Spermatophyta</taxon>
        <taxon>Magnoliopsida</taxon>
        <taxon>eudicotyledons</taxon>
        <taxon>Gunneridae</taxon>
        <taxon>Pentapetalae</taxon>
        <taxon>asterids</taxon>
        <taxon>lamiids</taxon>
        <taxon>Gentianales</taxon>
        <taxon>Rubiaceae</taxon>
        <taxon>Rubioideae</taxon>
        <taxon>Spermacoceae</taxon>
        <taxon>Hedyotis-Oldenlandia complex</taxon>
        <taxon>Oldenlandia</taxon>
    </lineage>
</organism>
<dbReference type="PROSITE" id="PS01010">
    <property type="entry name" value="CRISP_2"/>
    <property type="match status" value="1"/>
</dbReference>
<reference evidence="9" key="1">
    <citation type="submission" date="2023-03" db="EMBL/GenBank/DDBJ databases">
        <authorList>
            <person name="Julca I."/>
        </authorList>
    </citation>
    <scope>NUCLEOTIDE SEQUENCE</scope>
</reference>
<evidence type="ECO:0000313" key="10">
    <source>
        <dbReference type="Proteomes" id="UP001161247"/>
    </source>
</evidence>
<feature type="signal peptide" evidence="7">
    <location>
        <begin position="1"/>
        <end position="27"/>
    </location>
</feature>
<accession>A0AAV1D8M8</accession>
<proteinExistence type="inferred from homology"/>
<gene>
    <name evidence="9" type="ORF">OLC1_LOCUS13176</name>
</gene>
<dbReference type="InterPro" id="IPR002413">
    <property type="entry name" value="V5_allergen-like"/>
</dbReference>
<dbReference type="GO" id="GO:0098542">
    <property type="term" value="P:defense response to other organism"/>
    <property type="evidence" value="ECO:0007669"/>
    <property type="project" value="UniProtKB-ARBA"/>
</dbReference>
<sequence>MGVSNFSFSLAICFISIAFALVNPSFAQNAPQDYLDAHNAARAQVGVGAINWDDNLAAYAQNYADQAQAEDTCDTLVHSQGPYGENLAGGTGDFTGRQAVELWVQEGGDYDYESNSCAPDKVCGHYTQVVWQNSVNVGCARVVCANGWAYVICSYDPPGNVIGERPY</sequence>
<dbReference type="AlphaFoldDB" id="A0AAV1D8M8"/>
<evidence type="ECO:0000256" key="1">
    <source>
        <dbReference type="ARBA" id="ARBA00003143"/>
    </source>
</evidence>
<keyword evidence="6" id="KW-0568">Pathogenesis-related protein</keyword>
<dbReference type="EMBL" id="OX459121">
    <property type="protein sequence ID" value="CAI9104200.1"/>
    <property type="molecule type" value="Genomic_DNA"/>
</dbReference>
<evidence type="ECO:0000313" key="9">
    <source>
        <dbReference type="EMBL" id="CAI9104200.1"/>
    </source>
</evidence>
<dbReference type="PRINTS" id="PR00838">
    <property type="entry name" value="V5ALLERGEN"/>
</dbReference>
<dbReference type="Pfam" id="PF00188">
    <property type="entry name" value="CAP"/>
    <property type="match status" value="1"/>
</dbReference>
<evidence type="ECO:0000256" key="3">
    <source>
        <dbReference type="ARBA" id="ARBA00022729"/>
    </source>
</evidence>
<dbReference type="InterPro" id="IPR018244">
    <property type="entry name" value="Allrgn_V5/Tpx1_CS"/>
</dbReference>
<evidence type="ECO:0000256" key="5">
    <source>
        <dbReference type="ARBA" id="ARBA00023157"/>
    </source>
</evidence>
<dbReference type="SUPFAM" id="SSF55797">
    <property type="entry name" value="PR-1-like"/>
    <property type="match status" value="1"/>
</dbReference>
<dbReference type="PRINTS" id="PR00837">
    <property type="entry name" value="V5TPXLIKE"/>
</dbReference>
<evidence type="ECO:0000256" key="4">
    <source>
        <dbReference type="ARBA" id="ARBA00022821"/>
    </source>
</evidence>
<comment type="function">
    <text evidence="1">Probably involved in the defense reaction of plants against pathogens.</text>
</comment>
<keyword evidence="5" id="KW-1015">Disulfide bond</keyword>
<feature type="domain" description="SCP" evidence="8">
    <location>
        <begin position="29"/>
        <end position="163"/>
    </location>
</feature>
<dbReference type="SMART" id="SM00198">
    <property type="entry name" value="SCP"/>
    <property type="match status" value="1"/>
</dbReference>
<keyword evidence="10" id="KW-1185">Reference proteome</keyword>
<dbReference type="Proteomes" id="UP001161247">
    <property type="component" value="Chromosome 4"/>
</dbReference>
<dbReference type="InterPro" id="IPR001283">
    <property type="entry name" value="CRISP-related"/>
</dbReference>
<dbReference type="InterPro" id="IPR014044">
    <property type="entry name" value="CAP_dom"/>
</dbReference>
<evidence type="ECO:0000256" key="6">
    <source>
        <dbReference type="ARBA" id="ARBA00023265"/>
    </source>
</evidence>
<keyword evidence="3 7" id="KW-0732">Signal</keyword>
<dbReference type="PANTHER" id="PTHR10334">
    <property type="entry name" value="CYSTEINE-RICH SECRETORY PROTEIN-RELATED"/>
    <property type="match status" value="1"/>
</dbReference>
<protein>
    <submittedName>
        <fullName evidence="9">OLC1v1002829C1</fullName>
    </submittedName>
</protein>
<evidence type="ECO:0000256" key="2">
    <source>
        <dbReference type="ARBA" id="ARBA00009923"/>
    </source>
</evidence>
<comment type="similarity">
    <text evidence="2">Belongs to the CRISP family.</text>
</comment>
<evidence type="ECO:0000256" key="7">
    <source>
        <dbReference type="SAM" id="SignalP"/>
    </source>
</evidence>
<feature type="chain" id="PRO_5043326030" evidence="7">
    <location>
        <begin position="28"/>
        <end position="167"/>
    </location>
</feature>
<dbReference type="GO" id="GO:0005576">
    <property type="term" value="C:extracellular region"/>
    <property type="evidence" value="ECO:0007669"/>
    <property type="project" value="InterPro"/>
</dbReference>
<keyword evidence="4" id="KW-0611">Plant defense</keyword>
<dbReference type="CDD" id="cd05381">
    <property type="entry name" value="CAP_PR-1"/>
    <property type="match status" value="1"/>
</dbReference>
<evidence type="ECO:0000259" key="8">
    <source>
        <dbReference type="SMART" id="SM00198"/>
    </source>
</evidence>
<dbReference type="PROSITE" id="PS01009">
    <property type="entry name" value="CRISP_1"/>
    <property type="match status" value="1"/>
</dbReference>
<name>A0AAV1D8M8_OLDCO</name>
<dbReference type="Gene3D" id="3.40.33.10">
    <property type="entry name" value="CAP"/>
    <property type="match status" value="1"/>
</dbReference>